<dbReference type="GO" id="GO:0005524">
    <property type="term" value="F:ATP binding"/>
    <property type="evidence" value="ECO:0007669"/>
    <property type="project" value="UniProtKB-KW"/>
</dbReference>
<organism evidence="3 4">
    <name type="scientific">Rhizoctonia solani</name>
    <dbReference type="NCBI Taxonomy" id="456999"/>
    <lineage>
        <taxon>Eukaryota</taxon>
        <taxon>Fungi</taxon>
        <taxon>Dikarya</taxon>
        <taxon>Basidiomycota</taxon>
        <taxon>Agaricomycotina</taxon>
        <taxon>Agaricomycetes</taxon>
        <taxon>Cantharellales</taxon>
        <taxon>Ceratobasidiaceae</taxon>
        <taxon>Rhizoctonia</taxon>
    </lineage>
</organism>
<dbReference type="PANTHER" id="PTHR47642">
    <property type="entry name" value="ATP-DEPENDENT DNA HELICASE"/>
    <property type="match status" value="1"/>
</dbReference>
<evidence type="ECO:0000313" key="3">
    <source>
        <dbReference type="EMBL" id="CAE6472874.1"/>
    </source>
</evidence>
<dbReference type="InterPro" id="IPR010285">
    <property type="entry name" value="DNA_helicase_pif1-like_DEAD"/>
</dbReference>
<dbReference type="GO" id="GO:0000723">
    <property type="term" value="P:telomere maintenance"/>
    <property type="evidence" value="ECO:0007669"/>
    <property type="project" value="InterPro"/>
</dbReference>
<keyword evidence="1" id="KW-0233">DNA recombination</keyword>
<comment type="cofactor">
    <cofactor evidence="1">
        <name>Mg(2+)</name>
        <dbReference type="ChEBI" id="CHEBI:18420"/>
    </cofactor>
</comment>
<keyword evidence="1" id="KW-0378">Hydrolase</keyword>
<protein>
    <recommendedName>
        <fullName evidence="1">ATP-dependent DNA helicase</fullName>
        <ecNumber evidence="1">5.6.2.3</ecNumber>
    </recommendedName>
</protein>
<comment type="catalytic activity">
    <reaction evidence="1">
        <text>ATP + H2O = ADP + phosphate + H(+)</text>
        <dbReference type="Rhea" id="RHEA:13065"/>
        <dbReference type="ChEBI" id="CHEBI:15377"/>
        <dbReference type="ChEBI" id="CHEBI:15378"/>
        <dbReference type="ChEBI" id="CHEBI:30616"/>
        <dbReference type="ChEBI" id="CHEBI:43474"/>
        <dbReference type="ChEBI" id="CHEBI:456216"/>
        <dbReference type="EC" id="5.6.2.3"/>
    </reaction>
</comment>
<dbReference type="GO" id="GO:0006310">
    <property type="term" value="P:DNA recombination"/>
    <property type="evidence" value="ECO:0007669"/>
    <property type="project" value="UniProtKB-KW"/>
</dbReference>
<evidence type="ECO:0000259" key="2">
    <source>
        <dbReference type="Pfam" id="PF05970"/>
    </source>
</evidence>
<keyword evidence="1" id="KW-0067">ATP-binding</keyword>
<keyword evidence="1" id="KW-0227">DNA damage</keyword>
<sequence>MIWKTVEYMIIDKYSMISKEFLAKLSRHISIAKLEYNKAAGNLPFGGVNTILCGDLHQFPPIAASSNGALFHLTDLSRENPNDDRPMGRAIYEQFRTVVNLRQQIRAKDKKWREFLDRLRNGDVTDEDLGVLRSLTLTDPACRPTDFSSVLWRGAYLITPRHAVRTQWNELAVRHCHSTGAQLYICPANDLTQGKTGKRPLSLHEQYCSAQSGGFQKALGSRNGLPDEVFREISLKVMVTLNVETDLAVANGAWGTIVGIALAQNEPAFDPNSVVVTLSEPPAYILVKMDRTRAVKLKGLDNGVIPIVPAMKTYSFKMWTKQQNGEEKVIKKDVFRRQLPITPAYAFTDY</sequence>
<dbReference type="GO" id="GO:0016787">
    <property type="term" value="F:hydrolase activity"/>
    <property type="evidence" value="ECO:0007669"/>
    <property type="project" value="UniProtKB-KW"/>
</dbReference>
<dbReference type="EC" id="5.6.2.3" evidence="1"/>
<keyword evidence="1" id="KW-0234">DNA repair</keyword>
<keyword evidence="1" id="KW-0347">Helicase</keyword>
<dbReference type="InterPro" id="IPR027417">
    <property type="entry name" value="P-loop_NTPase"/>
</dbReference>
<dbReference type="SUPFAM" id="SSF52540">
    <property type="entry name" value="P-loop containing nucleoside triphosphate hydrolases"/>
    <property type="match status" value="1"/>
</dbReference>
<proteinExistence type="inferred from homology"/>
<comment type="caution">
    <text evidence="3">The sequence shown here is derived from an EMBL/GenBank/DDBJ whole genome shotgun (WGS) entry which is preliminary data.</text>
</comment>
<reference evidence="3" key="1">
    <citation type="submission" date="2021-01" db="EMBL/GenBank/DDBJ databases">
        <authorList>
            <person name="Kaushik A."/>
        </authorList>
    </citation>
    <scope>NUCLEOTIDE SEQUENCE</scope>
    <source>
        <strain evidence="3">AG1-1C</strain>
    </source>
</reference>
<feature type="domain" description="DNA helicase Pif1-like DEAD-box helicase" evidence="2">
    <location>
        <begin position="3"/>
        <end position="127"/>
    </location>
</feature>
<dbReference type="GO" id="GO:0006281">
    <property type="term" value="P:DNA repair"/>
    <property type="evidence" value="ECO:0007669"/>
    <property type="project" value="UniProtKB-KW"/>
</dbReference>
<dbReference type="InterPro" id="IPR051055">
    <property type="entry name" value="PIF1_helicase"/>
</dbReference>
<comment type="similarity">
    <text evidence="1">Belongs to the helicase family.</text>
</comment>
<dbReference type="Pfam" id="PF05970">
    <property type="entry name" value="PIF1"/>
    <property type="match status" value="1"/>
</dbReference>
<dbReference type="AlphaFoldDB" id="A0A8H3C1V5"/>
<dbReference type="EMBL" id="CAJMWS010001084">
    <property type="protein sequence ID" value="CAE6472874.1"/>
    <property type="molecule type" value="Genomic_DNA"/>
</dbReference>
<accession>A0A8H3C1V5</accession>
<evidence type="ECO:0000313" key="4">
    <source>
        <dbReference type="Proteomes" id="UP000663846"/>
    </source>
</evidence>
<dbReference type="GO" id="GO:0043139">
    <property type="term" value="F:5'-3' DNA helicase activity"/>
    <property type="evidence" value="ECO:0007669"/>
    <property type="project" value="UniProtKB-EC"/>
</dbReference>
<gene>
    <name evidence="3" type="ORF">RDB_LOCUS179030</name>
</gene>
<dbReference type="Gene3D" id="3.40.50.300">
    <property type="entry name" value="P-loop containing nucleotide triphosphate hydrolases"/>
    <property type="match status" value="1"/>
</dbReference>
<name>A0A8H3C1V5_9AGAM</name>
<dbReference type="Proteomes" id="UP000663846">
    <property type="component" value="Unassembled WGS sequence"/>
</dbReference>
<evidence type="ECO:0000256" key="1">
    <source>
        <dbReference type="RuleBase" id="RU363044"/>
    </source>
</evidence>
<keyword evidence="1" id="KW-0547">Nucleotide-binding</keyword>